<dbReference type="AlphaFoldDB" id="A0A5S3YNP2"/>
<dbReference type="Proteomes" id="UP000307362">
    <property type="component" value="Unassembled WGS sequence"/>
</dbReference>
<evidence type="ECO:0000313" key="2">
    <source>
        <dbReference type="Proteomes" id="UP000307362"/>
    </source>
</evidence>
<dbReference type="GO" id="GO:0020037">
    <property type="term" value="F:heme binding"/>
    <property type="evidence" value="ECO:0007669"/>
    <property type="project" value="InterPro"/>
</dbReference>
<comment type="caution">
    <text evidence="1">The sequence shown here is derived from an EMBL/GenBank/DDBJ whole genome shotgun (WGS) entry which is preliminary data.</text>
</comment>
<organism evidence="1 2">
    <name type="scientific">Pseudoalteromonas phenolica</name>
    <dbReference type="NCBI Taxonomy" id="161398"/>
    <lineage>
        <taxon>Bacteria</taxon>
        <taxon>Pseudomonadati</taxon>
        <taxon>Pseudomonadota</taxon>
        <taxon>Gammaproteobacteria</taxon>
        <taxon>Alteromonadales</taxon>
        <taxon>Pseudoalteromonadaceae</taxon>
        <taxon>Pseudoalteromonas</taxon>
    </lineage>
</organism>
<sequence length="49" mass="5387">EPSYLHDGRARTIEEAILWHDGEAQAARVAYESLSANDKSAVLAFLNSL</sequence>
<dbReference type="EMBL" id="PNCM01000135">
    <property type="protein sequence ID" value="TMP77134.1"/>
    <property type="molecule type" value="Genomic_DNA"/>
</dbReference>
<name>A0A5S3YNP2_9GAMM</name>
<dbReference type="InterPro" id="IPR036909">
    <property type="entry name" value="Cyt_c-like_dom_sf"/>
</dbReference>
<dbReference type="Pfam" id="PF06537">
    <property type="entry name" value="DHOR"/>
    <property type="match status" value="1"/>
</dbReference>
<accession>A0A5S3YNP2</accession>
<proteinExistence type="predicted"/>
<dbReference type="Gene3D" id="1.10.760.10">
    <property type="entry name" value="Cytochrome c-like domain"/>
    <property type="match status" value="1"/>
</dbReference>
<dbReference type="GO" id="GO:0009055">
    <property type="term" value="F:electron transfer activity"/>
    <property type="evidence" value="ECO:0007669"/>
    <property type="project" value="InterPro"/>
</dbReference>
<evidence type="ECO:0000313" key="1">
    <source>
        <dbReference type="EMBL" id="TMP77134.1"/>
    </source>
</evidence>
<dbReference type="SUPFAM" id="SSF46626">
    <property type="entry name" value="Cytochrome c"/>
    <property type="match status" value="1"/>
</dbReference>
<feature type="non-terminal residue" evidence="1">
    <location>
        <position position="1"/>
    </location>
</feature>
<gene>
    <name evidence="1" type="ORF">CWB73_20710</name>
</gene>
<protein>
    <submittedName>
        <fullName evidence="1">Thiol oxidoreductase</fullName>
    </submittedName>
</protein>
<reference evidence="1 2" key="1">
    <citation type="submission" date="2017-12" db="EMBL/GenBank/DDBJ databases">
        <authorList>
            <person name="Paulsen S."/>
            <person name="Gram L.K."/>
        </authorList>
    </citation>
    <scope>NUCLEOTIDE SEQUENCE [LARGE SCALE GENOMIC DNA]</scope>
    <source>
        <strain evidence="1 2">S1189</strain>
    </source>
</reference>
<reference evidence="2" key="2">
    <citation type="submission" date="2019-06" db="EMBL/GenBank/DDBJ databases">
        <title>Co-occurence of chitin degradation, pigmentation and bioactivity in marine Pseudoalteromonas.</title>
        <authorList>
            <person name="Sonnenschein E.C."/>
            <person name="Bech P.K."/>
        </authorList>
    </citation>
    <scope>NUCLEOTIDE SEQUENCE [LARGE SCALE GENOMIC DNA]</scope>
    <source>
        <strain evidence="2">S1189</strain>
    </source>
</reference>
<dbReference type="InterPro" id="IPR010538">
    <property type="entry name" value="DHOR"/>
</dbReference>